<comment type="caution">
    <text evidence="1">The sequence shown here is derived from an EMBL/GenBank/DDBJ whole genome shotgun (WGS) entry which is preliminary data.</text>
</comment>
<reference evidence="1 2" key="1">
    <citation type="submission" date="2019-07" db="EMBL/GenBank/DDBJ databases">
        <title>Genomic Encyclopedia of Archaeal and Bacterial Type Strains, Phase II (KMG-II): from individual species to whole genera.</title>
        <authorList>
            <person name="Goeker M."/>
        </authorList>
    </citation>
    <scope>NUCLEOTIDE SEQUENCE [LARGE SCALE GENOMIC DNA]</scope>
    <source>
        <strain evidence="1 2">ATCC BAA-1854</strain>
    </source>
</reference>
<accession>A0A562UBL1</accession>
<dbReference type="Proteomes" id="UP000317010">
    <property type="component" value="Unassembled WGS sequence"/>
</dbReference>
<evidence type="ECO:0000313" key="1">
    <source>
        <dbReference type="EMBL" id="TWJ03172.1"/>
    </source>
</evidence>
<dbReference type="AlphaFoldDB" id="A0A562UBL1"/>
<gene>
    <name evidence="1" type="ORF">JN11_00709</name>
</gene>
<evidence type="ECO:0000313" key="2">
    <source>
        <dbReference type="Proteomes" id="UP000317010"/>
    </source>
</evidence>
<sequence>MIKYFIAKLKALKIHPHTGQNSNHLVQQLKFLTELCVLINSGSIPAGLQKKMHSPEKVLSHRN</sequence>
<organism evidence="1 2">
    <name type="scientific">Mucilaginibacter frigoritolerans</name>
    <dbReference type="NCBI Taxonomy" id="652788"/>
    <lineage>
        <taxon>Bacteria</taxon>
        <taxon>Pseudomonadati</taxon>
        <taxon>Bacteroidota</taxon>
        <taxon>Sphingobacteriia</taxon>
        <taxon>Sphingobacteriales</taxon>
        <taxon>Sphingobacteriaceae</taxon>
        <taxon>Mucilaginibacter</taxon>
    </lineage>
</organism>
<proteinExistence type="predicted"/>
<keyword evidence="2" id="KW-1185">Reference proteome</keyword>
<dbReference type="EMBL" id="VLLI01000002">
    <property type="protein sequence ID" value="TWJ03172.1"/>
    <property type="molecule type" value="Genomic_DNA"/>
</dbReference>
<protein>
    <submittedName>
        <fullName evidence="1">Uncharacterized protein</fullName>
    </submittedName>
</protein>
<name>A0A562UBL1_9SPHI</name>